<sequence>MFEMKQGAPAELWQALVREAAGRAGHPLDESREAYLVFVLLRYQGDAQLLAHTHALDWFRAQEQVGRLRADALRDVGDRCLLVAGLFPGLAARRRVSVDYFVELGRGAYRGVAEASRAAYGALFGQLAEGYRELVQVLRGLRGEPQFRHAWPAPAGQTRH</sequence>
<organism evidence="1 2">
    <name type="scientific">Pseudoxanthomonas taiwanensis J19</name>
    <dbReference type="NCBI Taxonomy" id="935569"/>
    <lineage>
        <taxon>Bacteria</taxon>
        <taxon>Pseudomonadati</taxon>
        <taxon>Pseudomonadota</taxon>
        <taxon>Gammaproteobacteria</taxon>
        <taxon>Lysobacterales</taxon>
        <taxon>Lysobacteraceae</taxon>
        <taxon>Pseudoxanthomonas</taxon>
    </lineage>
</organism>
<comment type="caution">
    <text evidence="1">The sequence shown here is derived from an EMBL/GenBank/DDBJ whole genome shotgun (WGS) entry which is preliminary data.</text>
</comment>
<dbReference type="OrthoDB" id="5659936at2"/>
<accession>A0A562D410</accession>
<reference evidence="1 2" key="1">
    <citation type="submission" date="2019-07" db="EMBL/GenBank/DDBJ databases">
        <title>Genome sequencing of lignin-degrading bacterial isolates.</title>
        <authorList>
            <person name="Gladden J."/>
        </authorList>
    </citation>
    <scope>NUCLEOTIDE SEQUENCE [LARGE SCALE GENOMIC DNA]</scope>
    <source>
        <strain evidence="1 2">J19</strain>
    </source>
</reference>
<evidence type="ECO:0000313" key="2">
    <source>
        <dbReference type="Proteomes" id="UP000321583"/>
    </source>
</evidence>
<gene>
    <name evidence="1" type="ORF">L613_007100000040</name>
</gene>
<keyword evidence="2" id="KW-1185">Reference proteome</keyword>
<dbReference type="EMBL" id="VLJS01000104">
    <property type="protein sequence ID" value="TWH04254.1"/>
    <property type="molecule type" value="Genomic_DNA"/>
</dbReference>
<proteinExistence type="predicted"/>
<dbReference type="RefSeq" id="WP_028915452.1">
    <property type="nucleotide sequence ID" value="NZ_VLJS01000104.1"/>
</dbReference>
<name>A0A562D410_9GAMM</name>
<protein>
    <submittedName>
        <fullName evidence="1">Uncharacterized protein</fullName>
    </submittedName>
</protein>
<dbReference type="AlphaFoldDB" id="A0A562D410"/>
<evidence type="ECO:0000313" key="1">
    <source>
        <dbReference type="EMBL" id="TWH04254.1"/>
    </source>
</evidence>
<dbReference type="Proteomes" id="UP000321583">
    <property type="component" value="Unassembled WGS sequence"/>
</dbReference>